<dbReference type="NCBIfam" id="TIGR04183">
    <property type="entry name" value="Por_Secre_tail"/>
    <property type="match status" value="1"/>
</dbReference>
<evidence type="ECO:0000256" key="2">
    <source>
        <dbReference type="ARBA" id="ARBA00022737"/>
    </source>
</evidence>
<dbReference type="Proteomes" id="UP001254488">
    <property type="component" value="Unassembled WGS sequence"/>
</dbReference>
<dbReference type="InterPro" id="IPR026444">
    <property type="entry name" value="Secre_tail"/>
</dbReference>
<sequence length="847" mass="92456">MKNLYLKLIGVFAIVCLGALYFYSEEKIEQEIISEGKKEYPQEWMYWQRAYPDNYINRNAIAEAITQTRTILDARNPQEGGDWTFIGPLNTGGRITDVAISPGSDDVLYVTTAVGGVFRTIDGGANWTPIFDEIGKPSIGNIAIAPSDSQRIYVGTGEANGSATSGAFYGDGVYRSDDAGDSWTNIGLDGTDHIGRIVVDPNNKDRVFAAATGTLYGTNQDRGVYRTTNGGNDWERVLFVTDSTAAIDVVMNPVNTDILFAATWERTRKPWQRDYAGVTSLVHRSTDGGDTWSVLGAANGLPAPNSQTGRIGLAISESNPDVVYARYTTNEITNVFDAIYKSTDSGNTWTEINTSDISNIDFSFGWYFGNIRVNPQDENDIIVLGQTLARSNNSGNSWQFINGMHVDHHAMEFSRTNPDFLLAGNDGGAYISTNGGTSWTKFENLPITQFYNIEVDNLAPNGIYGGTQDNNTIRTLTAGSNDWNPIWGGDGFHVNVDYDDNNFIYVESQFGNLGRSTNGGASFTNATAGIDGNDRTNWNTPVIISPFDSEKVYYGSNRLYISDRAVFWNAISPDLTDGQHPSGAGSYGTLTAIASSYNNLDVVYTGSDDGNVNVTFDGGTTWSNISNDLPDRYVTSIAISPSDDNTAYVTFSGFSELDYTPHVFKTIDGGQNWTDISSNLPSIPVNDIVIKRDESTLFVATDLNVWASTNDGVSWGIVGNNLPLTIIRDLKIHEPTNTLYAGTFGRSIHSYDLNGLVLGVDETIATATEITVYPNPTSETLNINHQISGNGSITLYDTSGKLVAEFFNGALEGTQVSRYSVENISSGMYMLHIKTSNKRITKKVIVR</sequence>
<dbReference type="InterPro" id="IPR052025">
    <property type="entry name" value="Xyloglucanase_GH74"/>
</dbReference>
<evidence type="ECO:0000256" key="3">
    <source>
        <dbReference type="SAM" id="Phobius"/>
    </source>
</evidence>
<organism evidence="6 7">
    <name type="scientific">Patiriisocius hiemis</name>
    <dbReference type="NCBI Taxonomy" id="3075604"/>
    <lineage>
        <taxon>Bacteria</taxon>
        <taxon>Pseudomonadati</taxon>
        <taxon>Bacteroidota</taxon>
        <taxon>Flavobacteriia</taxon>
        <taxon>Flavobacteriales</taxon>
        <taxon>Flavobacteriaceae</taxon>
        <taxon>Patiriisocius</taxon>
    </lineage>
</organism>
<dbReference type="RefSeq" id="WP_311331604.1">
    <property type="nucleotide sequence ID" value="NZ_JAVRHZ010000001.1"/>
</dbReference>
<evidence type="ECO:0000313" key="7">
    <source>
        <dbReference type="Proteomes" id="UP001254488"/>
    </source>
</evidence>
<evidence type="ECO:0000256" key="1">
    <source>
        <dbReference type="ARBA" id="ARBA00022729"/>
    </source>
</evidence>
<comment type="caution">
    <text evidence="6">The sequence shown here is derived from an EMBL/GenBank/DDBJ whole genome shotgun (WGS) entry which is preliminary data.</text>
</comment>
<name>A0ABU2Y8Z1_9FLAO</name>
<feature type="domain" description="Secretion system C-terminal sorting" evidence="5">
    <location>
        <begin position="772"/>
        <end position="846"/>
    </location>
</feature>
<keyword evidence="3" id="KW-0812">Transmembrane</keyword>
<dbReference type="InterPro" id="IPR015943">
    <property type="entry name" value="WD40/YVTN_repeat-like_dom_sf"/>
</dbReference>
<dbReference type="SUPFAM" id="SSF50939">
    <property type="entry name" value="Sialidases"/>
    <property type="match status" value="3"/>
</dbReference>
<gene>
    <name evidence="6" type="ORF">RM538_01410</name>
</gene>
<keyword evidence="1" id="KW-0732">Signal</keyword>
<evidence type="ECO:0000259" key="5">
    <source>
        <dbReference type="Pfam" id="PF18962"/>
    </source>
</evidence>
<dbReference type="InterPro" id="IPR036278">
    <property type="entry name" value="Sialidase_sf"/>
</dbReference>
<keyword evidence="2" id="KW-0677">Repeat</keyword>
<dbReference type="Pfam" id="PF15902">
    <property type="entry name" value="Sortilin-Vps10"/>
    <property type="match status" value="1"/>
</dbReference>
<dbReference type="Gene3D" id="2.130.10.10">
    <property type="entry name" value="YVTN repeat-like/Quinoprotein amine dehydrogenase"/>
    <property type="match status" value="4"/>
</dbReference>
<evidence type="ECO:0000313" key="6">
    <source>
        <dbReference type="EMBL" id="MDT0554644.1"/>
    </source>
</evidence>
<accession>A0ABU2Y8Z1</accession>
<dbReference type="PANTHER" id="PTHR43739:SF5">
    <property type="entry name" value="EXO-ALPHA-SIALIDASE"/>
    <property type="match status" value="1"/>
</dbReference>
<proteinExistence type="predicted"/>
<keyword evidence="7" id="KW-1185">Reference proteome</keyword>
<feature type="domain" description="Sortilin N-terminal" evidence="4">
    <location>
        <begin position="173"/>
        <end position="295"/>
    </location>
</feature>
<dbReference type="Pfam" id="PF18962">
    <property type="entry name" value="Por_Secre_tail"/>
    <property type="match status" value="1"/>
</dbReference>
<protein>
    <submittedName>
        <fullName evidence="6">T9SS type A sorting domain-containing protein</fullName>
    </submittedName>
</protein>
<feature type="transmembrane region" description="Helical" evidence="3">
    <location>
        <begin position="5"/>
        <end position="23"/>
    </location>
</feature>
<dbReference type="SUPFAM" id="SSF110296">
    <property type="entry name" value="Oligoxyloglucan reducing end-specific cellobiohydrolase"/>
    <property type="match status" value="1"/>
</dbReference>
<keyword evidence="3" id="KW-0472">Membrane</keyword>
<dbReference type="InterPro" id="IPR031778">
    <property type="entry name" value="Sortilin_N"/>
</dbReference>
<keyword evidence="3" id="KW-1133">Transmembrane helix</keyword>
<dbReference type="CDD" id="cd15482">
    <property type="entry name" value="Sialidase_non-viral"/>
    <property type="match status" value="2"/>
</dbReference>
<evidence type="ECO:0000259" key="4">
    <source>
        <dbReference type="Pfam" id="PF15902"/>
    </source>
</evidence>
<reference evidence="6 7" key="1">
    <citation type="submission" date="2023-09" db="EMBL/GenBank/DDBJ databases">
        <authorList>
            <person name="Rey-Velasco X."/>
        </authorList>
    </citation>
    <scope>NUCLEOTIDE SEQUENCE [LARGE SCALE GENOMIC DNA]</scope>
    <source>
        <strain evidence="6 7">W242</strain>
    </source>
</reference>
<dbReference type="EMBL" id="JAVRHZ010000001">
    <property type="protein sequence ID" value="MDT0554644.1"/>
    <property type="molecule type" value="Genomic_DNA"/>
</dbReference>
<dbReference type="PANTHER" id="PTHR43739">
    <property type="entry name" value="XYLOGLUCANASE (EUROFUNG)"/>
    <property type="match status" value="1"/>
</dbReference>